<accession>A0ABD5UAW7</accession>
<gene>
    <name evidence="2" type="ORF">ACFQHK_05225</name>
</gene>
<keyword evidence="3" id="KW-1185">Reference proteome</keyword>
<protein>
    <submittedName>
        <fullName evidence="2">Uncharacterized protein</fullName>
    </submittedName>
</protein>
<evidence type="ECO:0000313" key="3">
    <source>
        <dbReference type="Proteomes" id="UP001596406"/>
    </source>
</evidence>
<name>A0ABD5UAW7_9EURY</name>
<dbReference type="RefSeq" id="WP_304447602.1">
    <property type="nucleotide sequence ID" value="NZ_JARRAH010000001.1"/>
</dbReference>
<reference evidence="2 3" key="1">
    <citation type="journal article" date="2019" name="Int. J. Syst. Evol. Microbiol.">
        <title>The Global Catalogue of Microorganisms (GCM) 10K type strain sequencing project: providing services to taxonomists for standard genome sequencing and annotation.</title>
        <authorList>
            <consortium name="The Broad Institute Genomics Platform"/>
            <consortium name="The Broad Institute Genome Sequencing Center for Infectious Disease"/>
            <person name="Wu L."/>
            <person name="Ma J."/>
        </authorList>
    </citation>
    <scope>NUCLEOTIDE SEQUENCE [LARGE SCALE GENOMIC DNA]</scope>
    <source>
        <strain evidence="2 3">PSRA2</strain>
    </source>
</reference>
<evidence type="ECO:0000313" key="2">
    <source>
        <dbReference type="EMBL" id="MFC6835907.1"/>
    </source>
</evidence>
<organism evidence="2 3">
    <name type="scientific">Halomarina ordinaria</name>
    <dbReference type="NCBI Taxonomy" id="3033939"/>
    <lineage>
        <taxon>Archaea</taxon>
        <taxon>Methanobacteriati</taxon>
        <taxon>Methanobacteriota</taxon>
        <taxon>Stenosarchaea group</taxon>
        <taxon>Halobacteria</taxon>
        <taxon>Halobacteriales</taxon>
        <taxon>Natronomonadaceae</taxon>
        <taxon>Halomarina</taxon>
    </lineage>
</organism>
<dbReference type="AlphaFoldDB" id="A0ABD5UAW7"/>
<proteinExistence type="predicted"/>
<keyword evidence="1" id="KW-1133">Transmembrane helix</keyword>
<feature type="transmembrane region" description="Helical" evidence="1">
    <location>
        <begin position="12"/>
        <end position="32"/>
    </location>
</feature>
<dbReference type="Proteomes" id="UP001596406">
    <property type="component" value="Unassembled WGS sequence"/>
</dbReference>
<dbReference type="EMBL" id="JBHSXM010000001">
    <property type="protein sequence ID" value="MFC6835907.1"/>
    <property type="molecule type" value="Genomic_DNA"/>
</dbReference>
<sequence>MYETPAPTHGFFPVVVVFWVYVGLAGAVAVGAHEMGASAGVAVLVFLVAAGLLLKPFLSVARRLMPTLPHETTE</sequence>
<feature type="transmembrane region" description="Helical" evidence="1">
    <location>
        <begin position="38"/>
        <end position="58"/>
    </location>
</feature>
<evidence type="ECO:0000256" key="1">
    <source>
        <dbReference type="SAM" id="Phobius"/>
    </source>
</evidence>
<comment type="caution">
    <text evidence="2">The sequence shown here is derived from an EMBL/GenBank/DDBJ whole genome shotgun (WGS) entry which is preliminary data.</text>
</comment>
<keyword evidence="1" id="KW-0812">Transmembrane</keyword>
<keyword evidence="1" id="KW-0472">Membrane</keyword>